<gene>
    <name evidence="1" type="ORF">VN21_11220</name>
</gene>
<dbReference type="RefSeq" id="WP_046823356.1">
    <property type="nucleotide sequence ID" value="NZ_LBBT01000224.1"/>
</dbReference>
<name>A0A0M3DEC8_9FIRM</name>
<sequence>MENWQKILLVREKPINLTKDSVKILNSFYAICTPLLNEDSFTYNIDTNTLQTKNTTYTVDFGGNGIYIKKVSQSKEESVSFIINEDMNYEYKSITRKCSYENGQLLSMDLDYKQILNTLMNLLV</sequence>
<keyword evidence="2" id="KW-1185">Reference proteome</keyword>
<evidence type="ECO:0000313" key="1">
    <source>
        <dbReference type="EMBL" id="KKY00980.1"/>
    </source>
</evidence>
<proteinExistence type="predicted"/>
<evidence type="ECO:0000313" key="2">
    <source>
        <dbReference type="Proteomes" id="UP000034407"/>
    </source>
</evidence>
<dbReference type="AlphaFoldDB" id="A0A0M3DEC8"/>
<dbReference type="EMBL" id="LBBT01000224">
    <property type="protein sequence ID" value="KKY00980.1"/>
    <property type="molecule type" value="Genomic_DNA"/>
</dbReference>
<comment type="caution">
    <text evidence="1">The sequence shown here is derived from an EMBL/GenBank/DDBJ whole genome shotgun (WGS) entry which is preliminary data.</text>
</comment>
<protein>
    <submittedName>
        <fullName evidence="1">Uncharacterized protein</fullName>
    </submittedName>
</protein>
<organism evidence="1 2">
    <name type="scientific">Paraclostridium benzoelyticum</name>
    <dbReference type="NCBI Taxonomy" id="1629550"/>
    <lineage>
        <taxon>Bacteria</taxon>
        <taxon>Bacillati</taxon>
        <taxon>Bacillota</taxon>
        <taxon>Clostridia</taxon>
        <taxon>Peptostreptococcales</taxon>
        <taxon>Peptostreptococcaceae</taxon>
        <taxon>Paraclostridium</taxon>
    </lineage>
</organism>
<reference evidence="1 2" key="1">
    <citation type="submission" date="2015-04" db="EMBL/GenBank/DDBJ databases">
        <title>Microcin producing Clostridium sp. JC272T.</title>
        <authorList>
            <person name="Jyothsna T."/>
            <person name="Sasikala C."/>
            <person name="Ramana C."/>
        </authorList>
    </citation>
    <scope>NUCLEOTIDE SEQUENCE [LARGE SCALE GENOMIC DNA]</scope>
    <source>
        <strain evidence="1 2">JC272</strain>
    </source>
</reference>
<accession>A0A0M3DEC8</accession>
<dbReference type="Proteomes" id="UP000034407">
    <property type="component" value="Unassembled WGS sequence"/>
</dbReference>
<dbReference type="PATRIC" id="fig|1629550.3.peg.1700"/>